<accession>A0A9P3GQ09</accession>
<dbReference type="EMBL" id="BPQB01000115">
    <property type="protein sequence ID" value="GJE99632.1"/>
    <property type="molecule type" value="Genomic_DNA"/>
</dbReference>
<protein>
    <submittedName>
        <fullName evidence="2">Uncharacterized protein</fullName>
    </submittedName>
</protein>
<sequence length="727" mass="80758">MLHHASRRADITSTPLLSILQAAAGRAWVRTRPARSFHRAIPRSTVALAQAERKAGESSTGVVAHWAFNLRPFEAARVERAPPSADSSLYEHFEQRNWLESGATVLDHAPADAHSAESAPISDLEPEDVPLVSAVPEVEEYTTPPAPVVPEPAAAVLDDPPATAVPAARHDVLDEALPEYEDDPPWDGPRWDDVLHELDDTPTIALPCTDPTIRVARAPTSRSGLYQHLLYLAYPQSTGSTRPLALLLRYHETYSEFQSTASYNYLMSLAIGTGEFDTAWNLLSTMVERGFGNMETRMLRARLQIRQGLWEQTWEEENTSGPVPLPIWLEFLGAAHYNIPPMLDATAAEERSRFLAQLRTLRTSLQAEDTEAAPTPDASPEPPPDSIQAEADASSSQAELPDESAQGFADLNASYGDWGSSPNMARVDVSYLHPVLGTVVTPGSEDPAVSEEMADGGDQLWQRRSYADETEDEWHPPAKAQEAPATTAVAVDEGRYDTLMRNPPALTPEQSASMPPRVTLMLVRCFVRMNKPQAAFDATQAYFKNLPPKLTPALRRACMNIVHAQLVVAKASMSAHHRARKTLARLLRLHAELRPDATTLLYLVNSLRATAQCGTAALALAQEFRRRFGADVVDERVRWRLAWLALKERNVRHAERVFAEHDAARARQDEEVLLRETHPQRGPGGKMTRPSFSEILPARDLEEYWIPLRNRLEQLRARKKASKQKSR</sequence>
<feature type="region of interest" description="Disordered" evidence="1">
    <location>
        <begin position="365"/>
        <end position="403"/>
    </location>
</feature>
<feature type="compositionally biased region" description="Low complexity" evidence="1">
    <location>
        <begin position="386"/>
        <end position="399"/>
    </location>
</feature>
<proteinExistence type="predicted"/>
<dbReference type="Proteomes" id="UP000703269">
    <property type="component" value="Unassembled WGS sequence"/>
</dbReference>
<keyword evidence="3" id="KW-1185">Reference proteome</keyword>
<evidence type="ECO:0000256" key="1">
    <source>
        <dbReference type="SAM" id="MobiDB-lite"/>
    </source>
</evidence>
<dbReference type="OrthoDB" id="3149711at2759"/>
<dbReference type="AlphaFoldDB" id="A0A9P3GQ09"/>
<gene>
    <name evidence="2" type="ORF">PsYK624_159030</name>
</gene>
<name>A0A9P3GQ09_9APHY</name>
<evidence type="ECO:0000313" key="2">
    <source>
        <dbReference type="EMBL" id="GJE99632.1"/>
    </source>
</evidence>
<organism evidence="2 3">
    <name type="scientific">Phanerochaete sordida</name>
    <dbReference type="NCBI Taxonomy" id="48140"/>
    <lineage>
        <taxon>Eukaryota</taxon>
        <taxon>Fungi</taxon>
        <taxon>Dikarya</taxon>
        <taxon>Basidiomycota</taxon>
        <taxon>Agaricomycotina</taxon>
        <taxon>Agaricomycetes</taxon>
        <taxon>Polyporales</taxon>
        <taxon>Phanerochaetaceae</taxon>
        <taxon>Phanerochaete</taxon>
    </lineage>
</organism>
<reference evidence="2 3" key="1">
    <citation type="submission" date="2021-08" db="EMBL/GenBank/DDBJ databases">
        <title>Draft Genome Sequence of Phanerochaete sordida strain YK-624.</title>
        <authorList>
            <person name="Mori T."/>
            <person name="Dohra H."/>
            <person name="Suzuki T."/>
            <person name="Kawagishi H."/>
            <person name="Hirai H."/>
        </authorList>
    </citation>
    <scope>NUCLEOTIDE SEQUENCE [LARGE SCALE GENOMIC DNA]</scope>
    <source>
        <strain evidence="2 3">YK-624</strain>
    </source>
</reference>
<evidence type="ECO:0000313" key="3">
    <source>
        <dbReference type="Proteomes" id="UP000703269"/>
    </source>
</evidence>
<comment type="caution">
    <text evidence="2">The sequence shown here is derived from an EMBL/GenBank/DDBJ whole genome shotgun (WGS) entry which is preliminary data.</text>
</comment>